<dbReference type="EMBL" id="PXYI01000001">
    <property type="protein sequence ID" value="PSJ43422.1"/>
    <property type="molecule type" value="Genomic_DNA"/>
</dbReference>
<name>A0A2P7QZM3_9SPHN</name>
<evidence type="ECO:0000313" key="1">
    <source>
        <dbReference type="EMBL" id="PSJ43422.1"/>
    </source>
</evidence>
<dbReference type="AlphaFoldDB" id="A0A2P7QZM3"/>
<protein>
    <submittedName>
        <fullName evidence="1">Uncharacterized protein</fullName>
    </submittedName>
</protein>
<organism evidence="1 2">
    <name type="scientific">Allosphingosinicella deserti</name>
    <dbReference type="NCBI Taxonomy" id="2116704"/>
    <lineage>
        <taxon>Bacteria</taxon>
        <taxon>Pseudomonadati</taxon>
        <taxon>Pseudomonadota</taxon>
        <taxon>Alphaproteobacteria</taxon>
        <taxon>Sphingomonadales</taxon>
        <taxon>Sphingomonadaceae</taxon>
        <taxon>Allosphingosinicella</taxon>
    </lineage>
</organism>
<keyword evidence="2" id="KW-1185">Reference proteome</keyword>
<accession>A0A2P7QZM3</accession>
<proteinExistence type="predicted"/>
<evidence type="ECO:0000313" key="2">
    <source>
        <dbReference type="Proteomes" id="UP000241167"/>
    </source>
</evidence>
<comment type="caution">
    <text evidence="1">The sequence shown here is derived from an EMBL/GenBank/DDBJ whole genome shotgun (WGS) entry which is preliminary data.</text>
</comment>
<gene>
    <name evidence="1" type="ORF">C7I55_03420</name>
</gene>
<dbReference type="Proteomes" id="UP000241167">
    <property type="component" value="Unassembled WGS sequence"/>
</dbReference>
<reference evidence="1 2" key="1">
    <citation type="submission" date="2018-03" db="EMBL/GenBank/DDBJ databases">
        <title>The draft genome of Sphingosinicella sp. GL-C-18.</title>
        <authorList>
            <person name="Liu L."/>
            <person name="Li L."/>
            <person name="Liang L."/>
            <person name="Zhang X."/>
            <person name="Wang T."/>
        </authorList>
    </citation>
    <scope>NUCLEOTIDE SEQUENCE [LARGE SCALE GENOMIC DNA]</scope>
    <source>
        <strain evidence="1 2">GL-C-18</strain>
    </source>
</reference>
<sequence length="60" mass="6400">MIPKNHESDLLVLVTVFQESLRPGSASKAFANPSDIVSTLLSGALFRIAAHGRIPDLRAA</sequence>